<evidence type="ECO:0000313" key="1">
    <source>
        <dbReference type="EMBL" id="OGG79386.1"/>
    </source>
</evidence>
<dbReference type="EMBL" id="MFLZ01000029">
    <property type="protein sequence ID" value="OGG79386.1"/>
    <property type="molecule type" value="Genomic_DNA"/>
</dbReference>
<accession>A0A1F6F0L7</accession>
<reference evidence="1 2" key="1">
    <citation type="journal article" date="2016" name="Nat. Commun.">
        <title>Thousands of microbial genomes shed light on interconnected biogeochemical processes in an aquifer system.</title>
        <authorList>
            <person name="Anantharaman K."/>
            <person name="Brown C.T."/>
            <person name="Hug L.A."/>
            <person name="Sharon I."/>
            <person name="Castelle C.J."/>
            <person name="Probst A.J."/>
            <person name="Thomas B.C."/>
            <person name="Singh A."/>
            <person name="Wilkins M.J."/>
            <person name="Karaoz U."/>
            <person name="Brodie E.L."/>
            <person name="Williams K.H."/>
            <person name="Hubbard S.S."/>
            <person name="Banfield J.F."/>
        </authorList>
    </citation>
    <scope>NUCLEOTIDE SEQUENCE [LARGE SCALE GENOMIC DNA]</scope>
</reference>
<protein>
    <submittedName>
        <fullName evidence="1">Uncharacterized protein</fullName>
    </submittedName>
</protein>
<dbReference type="AlphaFoldDB" id="A0A1F6F0L7"/>
<comment type="caution">
    <text evidence="1">The sequence shown here is derived from an EMBL/GenBank/DDBJ whole genome shotgun (WGS) entry which is preliminary data.</text>
</comment>
<dbReference type="Proteomes" id="UP000177372">
    <property type="component" value="Unassembled WGS sequence"/>
</dbReference>
<organism evidence="1 2">
    <name type="scientific">Candidatus Kaiserbacteria bacterium RIFCSPLOWO2_01_FULL_54_13</name>
    <dbReference type="NCBI Taxonomy" id="1798512"/>
    <lineage>
        <taxon>Bacteria</taxon>
        <taxon>Candidatus Kaiseribacteriota</taxon>
    </lineage>
</organism>
<proteinExistence type="predicted"/>
<name>A0A1F6F0L7_9BACT</name>
<gene>
    <name evidence="1" type="ORF">A3A39_00560</name>
</gene>
<sequence>MMKILVPYRGMRTIQELLAGYDWYNPGVTDENFPFERHDDVEVPVEFIPFGKAIDEGTGTKEIIATLTEKGLRGLNAAESLALGKIKREQPINGFGQTSKEGYIVCAVNGRAIMTTFTGRWSSGIEIPATPI</sequence>
<evidence type="ECO:0000313" key="2">
    <source>
        <dbReference type="Proteomes" id="UP000177372"/>
    </source>
</evidence>